<accession>A0A327YL05</accession>
<name>A0A327YL05_9BACL</name>
<proteinExistence type="predicted"/>
<dbReference type="EMBL" id="QLMH01000003">
    <property type="protein sequence ID" value="RAK21092.1"/>
    <property type="molecule type" value="Genomic_DNA"/>
</dbReference>
<reference evidence="2 3" key="1">
    <citation type="submission" date="2018-06" db="EMBL/GenBank/DDBJ databases">
        <title>Genomic Encyclopedia of Type Strains, Phase III (KMG-III): the genomes of soil and plant-associated and newly described type strains.</title>
        <authorList>
            <person name="Whitman W."/>
        </authorList>
    </citation>
    <scope>NUCLEOTIDE SEQUENCE [LARGE SCALE GENOMIC DNA]</scope>
    <source>
        <strain evidence="2 3">CGMCC 1.8979</strain>
    </source>
</reference>
<dbReference type="GO" id="GO:0016491">
    <property type="term" value="F:oxidoreductase activity"/>
    <property type="evidence" value="ECO:0007669"/>
    <property type="project" value="InterPro"/>
</dbReference>
<dbReference type="AlphaFoldDB" id="A0A327YL05"/>
<dbReference type="Proteomes" id="UP000248555">
    <property type="component" value="Unassembled WGS sequence"/>
</dbReference>
<dbReference type="Pfam" id="PF07992">
    <property type="entry name" value="Pyr_redox_2"/>
    <property type="match status" value="1"/>
</dbReference>
<evidence type="ECO:0000259" key="1">
    <source>
        <dbReference type="Pfam" id="PF07992"/>
    </source>
</evidence>
<feature type="domain" description="FAD/NAD(P)-binding" evidence="1">
    <location>
        <begin position="5"/>
        <end position="369"/>
    </location>
</feature>
<dbReference type="SUPFAM" id="SSF51905">
    <property type="entry name" value="FAD/NAD(P)-binding domain"/>
    <property type="match status" value="2"/>
</dbReference>
<dbReference type="InterPro" id="IPR036188">
    <property type="entry name" value="FAD/NAD-bd_sf"/>
</dbReference>
<organism evidence="2 3">
    <name type="scientific">Paranoxybacillus vitaminiphilus</name>
    <dbReference type="NCBI Taxonomy" id="581036"/>
    <lineage>
        <taxon>Bacteria</taxon>
        <taxon>Bacillati</taxon>
        <taxon>Bacillota</taxon>
        <taxon>Bacilli</taxon>
        <taxon>Bacillales</taxon>
        <taxon>Anoxybacillaceae</taxon>
        <taxon>Paranoxybacillus</taxon>
    </lineage>
</organism>
<gene>
    <name evidence="2" type="ORF">B0I26_10344</name>
</gene>
<dbReference type="PANTHER" id="PTHR38663">
    <property type="match status" value="1"/>
</dbReference>
<sequence length="389" mass="44162">MLEWLIIGGGIQGTTIATFLIKTGKANIANLRVLDPYEVPLANWTHCTSIISMPFLRSPSVHHIDVDPFSLQSFVKQQQIAKTEAFYGPYKRPSLEIFQEHCQHVLAEIALEKAWHQGRATGLKRNGNEWVVTTEKGETLSAKRVVLAFGVSEQHFWPEWAHHLKQEGGAIYHVFDRDLPNLESLRNDITIIGGGITAVHLAIKLGELYPGKVSMIKRHPFRIHDFDSDPAWLGPRNQKPYRMVKDYKRRRTMIINARHKGSIPRELYYRMIHLERSGKIKIINDHIQSAIIHNKEMVLRLEQNGVFSSSFIILATGFETKLPQSEWLMPLIREEKLKCAECGYPIVTETLEWAPNLYVAGALAELEIGPISRNISGARQAAKIIANSV</sequence>
<dbReference type="RefSeq" id="WP_111644364.1">
    <property type="nucleotide sequence ID" value="NZ_QLMH01000003.1"/>
</dbReference>
<dbReference type="PANTHER" id="PTHR38663:SF1">
    <property type="entry name" value="L-ORNITHINE N(5)-MONOOXYGENASE"/>
    <property type="match status" value="1"/>
</dbReference>
<dbReference type="OrthoDB" id="370110at2"/>
<dbReference type="InterPro" id="IPR023753">
    <property type="entry name" value="FAD/NAD-binding_dom"/>
</dbReference>
<protein>
    <submittedName>
        <fullName evidence="2">FAD-NAD(P)-binding protein</fullName>
    </submittedName>
</protein>
<comment type="caution">
    <text evidence="2">The sequence shown here is derived from an EMBL/GenBank/DDBJ whole genome shotgun (WGS) entry which is preliminary data.</text>
</comment>
<dbReference type="Gene3D" id="3.50.50.60">
    <property type="entry name" value="FAD/NAD(P)-binding domain"/>
    <property type="match status" value="1"/>
</dbReference>
<keyword evidence="3" id="KW-1185">Reference proteome</keyword>
<evidence type="ECO:0000313" key="2">
    <source>
        <dbReference type="EMBL" id="RAK21092.1"/>
    </source>
</evidence>
<evidence type="ECO:0000313" key="3">
    <source>
        <dbReference type="Proteomes" id="UP000248555"/>
    </source>
</evidence>